<dbReference type="InterPro" id="IPR012885">
    <property type="entry name" value="F-box_Sdz-33"/>
</dbReference>
<dbReference type="InterPro" id="IPR001810">
    <property type="entry name" value="F-box_dom"/>
</dbReference>
<dbReference type="AlphaFoldDB" id="A0A2G5UY22"/>
<accession>A0A2G5UY22</accession>
<evidence type="ECO:0000313" key="3">
    <source>
        <dbReference type="Proteomes" id="UP000230233"/>
    </source>
</evidence>
<evidence type="ECO:0000313" key="2">
    <source>
        <dbReference type="EMBL" id="PIC44422.1"/>
    </source>
</evidence>
<protein>
    <recommendedName>
        <fullName evidence="1">F-box domain-containing protein</fullName>
    </recommendedName>
</protein>
<dbReference type="Proteomes" id="UP000230233">
    <property type="component" value="Chromosome II"/>
</dbReference>
<keyword evidence="3" id="KW-1185">Reference proteome</keyword>
<proteinExistence type="predicted"/>
<dbReference type="Pfam" id="PF00646">
    <property type="entry name" value="F-box"/>
    <property type="match status" value="1"/>
</dbReference>
<dbReference type="PANTHER" id="PTHR21503:SF8">
    <property type="entry name" value="F-BOX ASSOCIATED DOMAIN-CONTAINING PROTEIN-RELATED"/>
    <property type="match status" value="1"/>
</dbReference>
<gene>
    <name evidence="2" type="primary">Cnig_chr_II.g4792</name>
    <name evidence="2" type="ORF">B9Z55_004792</name>
</gene>
<dbReference type="PROSITE" id="PS50181">
    <property type="entry name" value="FBOX"/>
    <property type="match status" value="1"/>
</dbReference>
<dbReference type="OrthoDB" id="5842403at2759"/>
<dbReference type="EMBL" id="PDUG01000002">
    <property type="protein sequence ID" value="PIC44422.1"/>
    <property type="molecule type" value="Genomic_DNA"/>
</dbReference>
<sequence>MSKRARFRFLDLPTVVTRNVLSTMDPFDIFDLSRTSKRCRSYSKFKKFPSDNLIIFLEKVPHLLIEYYDGNFYEFVMTDEKEKDRKRETEFDEYNGIRIETVLVYSDNIMKDFNKLYRNVISVMNKKIQTVGFWINLLEGRIEESVRWAKMRFPKIERIHINGPNVPQKDVQYVLDNIKPTFRLRITAETNEKLPSRIEGSFEQLRVGYGSWITVDHAMNFNFPYVTLMGTNITNQELNMILKNWIDMKCHLNTKQLEINLTDRENFLDTVLENIPYEIAEPMELVNPKHSILGEGYYIKRIDGLTASIYIFEGSEGIFLCYCFNEE</sequence>
<name>A0A2G5UY22_9PELO</name>
<dbReference type="Pfam" id="PF07735">
    <property type="entry name" value="FBA_2"/>
    <property type="match status" value="1"/>
</dbReference>
<feature type="domain" description="F-box" evidence="1">
    <location>
        <begin position="6"/>
        <end position="38"/>
    </location>
</feature>
<comment type="caution">
    <text evidence="2">The sequence shown here is derived from an EMBL/GenBank/DDBJ whole genome shotgun (WGS) entry which is preliminary data.</text>
</comment>
<evidence type="ECO:0000259" key="1">
    <source>
        <dbReference type="PROSITE" id="PS50181"/>
    </source>
</evidence>
<organism evidence="2 3">
    <name type="scientific">Caenorhabditis nigoni</name>
    <dbReference type="NCBI Taxonomy" id="1611254"/>
    <lineage>
        <taxon>Eukaryota</taxon>
        <taxon>Metazoa</taxon>
        <taxon>Ecdysozoa</taxon>
        <taxon>Nematoda</taxon>
        <taxon>Chromadorea</taxon>
        <taxon>Rhabditida</taxon>
        <taxon>Rhabditina</taxon>
        <taxon>Rhabditomorpha</taxon>
        <taxon>Rhabditoidea</taxon>
        <taxon>Rhabditidae</taxon>
        <taxon>Peloderinae</taxon>
        <taxon>Caenorhabditis</taxon>
    </lineage>
</organism>
<dbReference type="PANTHER" id="PTHR21503">
    <property type="entry name" value="F-BOX-CONTAINING HYPOTHETICAL PROTEIN C.ELEGANS"/>
    <property type="match status" value="1"/>
</dbReference>
<reference evidence="3" key="1">
    <citation type="submission" date="2017-10" db="EMBL/GenBank/DDBJ databases">
        <title>Rapid genome shrinkage in a self-fertile nematode reveals novel sperm competition proteins.</title>
        <authorList>
            <person name="Yin D."/>
            <person name="Schwarz E.M."/>
            <person name="Thomas C.G."/>
            <person name="Felde R.L."/>
            <person name="Korf I.F."/>
            <person name="Cutter A.D."/>
            <person name="Schartner C.M."/>
            <person name="Ralston E.J."/>
            <person name="Meyer B.J."/>
            <person name="Haag E.S."/>
        </authorList>
    </citation>
    <scope>NUCLEOTIDE SEQUENCE [LARGE SCALE GENOMIC DNA]</scope>
    <source>
        <strain evidence="3">JU1422</strain>
    </source>
</reference>